<dbReference type="AlphaFoldDB" id="A0AA35X676"/>
<dbReference type="Proteomes" id="UP001174909">
    <property type="component" value="Unassembled WGS sequence"/>
</dbReference>
<protein>
    <recommendedName>
        <fullName evidence="1">Antitoxin SocA-like Panacea domain-containing protein</fullName>
    </recommendedName>
</protein>
<dbReference type="EMBL" id="CASHTH010003162">
    <property type="protein sequence ID" value="CAI8041096.1"/>
    <property type="molecule type" value="Genomic_DNA"/>
</dbReference>
<reference evidence="2" key="1">
    <citation type="submission" date="2023-03" db="EMBL/GenBank/DDBJ databases">
        <authorList>
            <person name="Steffen K."/>
            <person name="Cardenas P."/>
        </authorList>
    </citation>
    <scope>NUCLEOTIDE SEQUENCE</scope>
</reference>
<evidence type="ECO:0000313" key="2">
    <source>
        <dbReference type="EMBL" id="CAI8041096.1"/>
    </source>
</evidence>
<gene>
    <name evidence="2" type="ORF">GBAR_LOCUS22836</name>
</gene>
<organism evidence="2 3">
    <name type="scientific">Geodia barretti</name>
    <name type="common">Barrett's horny sponge</name>
    <dbReference type="NCBI Taxonomy" id="519541"/>
    <lineage>
        <taxon>Eukaryota</taxon>
        <taxon>Metazoa</taxon>
        <taxon>Porifera</taxon>
        <taxon>Demospongiae</taxon>
        <taxon>Heteroscleromorpha</taxon>
        <taxon>Tetractinellida</taxon>
        <taxon>Astrophorina</taxon>
        <taxon>Geodiidae</taxon>
        <taxon>Geodia</taxon>
    </lineage>
</organism>
<evidence type="ECO:0000259" key="1">
    <source>
        <dbReference type="Pfam" id="PF13274"/>
    </source>
</evidence>
<sequence length="158" mass="17849">MEQDNIYDPHKSRELAIHIAASSPDCSMERVAALMYFADARATRHLSHSITGDDYMQSRFGPTPCNLSQLINDMTNDGDVNACTTMTYTEVKASILPARQPNLAVFTEDQRDLINRVIDDFADATTGDIMHAAEHELSYRLQRPYSQLALYPVHDLRE</sequence>
<keyword evidence="3" id="KW-1185">Reference proteome</keyword>
<dbReference type="Pfam" id="PF13274">
    <property type="entry name" value="SocA_Panacea"/>
    <property type="match status" value="1"/>
</dbReference>
<feature type="domain" description="Antitoxin SocA-like Panacea" evidence="1">
    <location>
        <begin position="34"/>
        <end position="130"/>
    </location>
</feature>
<dbReference type="InterPro" id="IPR025272">
    <property type="entry name" value="SocA_Panacea"/>
</dbReference>
<evidence type="ECO:0000313" key="3">
    <source>
        <dbReference type="Proteomes" id="UP001174909"/>
    </source>
</evidence>
<name>A0AA35X676_GEOBA</name>
<accession>A0AA35X676</accession>
<comment type="caution">
    <text evidence="2">The sequence shown here is derived from an EMBL/GenBank/DDBJ whole genome shotgun (WGS) entry which is preliminary data.</text>
</comment>
<proteinExistence type="predicted"/>